<dbReference type="AlphaFoldDB" id="A0A660LAV7"/>
<protein>
    <submittedName>
        <fullName evidence="7">Hydroxyneurosporene-O-methyltransferase</fullName>
    </submittedName>
</protein>
<proteinExistence type="predicted"/>
<evidence type="ECO:0000256" key="3">
    <source>
        <dbReference type="ARBA" id="ARBA00022691"/>
    </source>
</evidence>
<dbReference type="InterPro" id="IPR029063">
    <property type="entry name" value="SAM-dependent_MTases_sf"/>
</dbReference>
<reference evidence="7 8" key="1">
    <citation type="submission" date="2018-10" db="EMBL/GenBank/DDBJ databases">
        <title>Genomic Encyclopedia of Archaeal and Bacterial Type Strains, Phase II (KMG-II): from individual species to whole genera.</title>
        <authorList>
            <person name="Goeker M."/>
        </authorList>
    </citation>
    <scope>NUCLEOTIDE SEQUENCE [LARGE SCALE GENOMIC DNA]</scope>
    <source>
        <strain evidence="7 8">DSM 14954</strain>
    </source>
</reference>
<dbReference type="InterPro" id="IPR001077">
    <property type="entry name" value="COMT_C"/>
</dbReference>
<dbReference type="Gene3D" id="1.10.10.10">
    <property type="entry name" value="Winged helix-like DNA-binding domain superfamily/Winged helix DNA-binding domain"/>
    <property type="match status" value="1"/>
</dbReference>
<dbReference type="PIRSF" id="PIRSF005739">
    <property type="entry name" value="O-mtase"/>
    <property type="match status" value="1"/>
</dbReference>
<dbReference type="Pfam" id="PF00891">
    <property type="entry name" value="Methyltransf_2"/>
    <property type="match status" value="1"/>
</dbReference>
<dbReference type="GO" id="GO:0008171">
    <property type="term" value="F:O-methyltransferase activity"/>
    <property type="evidence" value="ECO:0007669"/>
    <property type="project" value="InterPro"/>
</dbReference>
<sequence length="321" mass="34217">MHDEESSSAELMRLINGYQVSQTIHVAAALGIADLLADGPRAVDELAPLTATDESALHRLLRALAAIGILHEKDHRTFGLTELGQELRGPAGAWAAFIGRPYHWTAWGHLMHSVRTGENAFHAMHGVDVWEYRAAHPEEAAIFDAAMTGLSLRVNTAVAAAHDFGRYGVIVDVGGGRGALLASILEHHPGVRGVLFDQPAVVAGAHADGFEIVGGSFFESVPQGGDAYLLKSVLHDWEGEPAIRILRVCRRAADTGTTLLIIERQFSLPAAKLSDLNMLVGPGGRERTTDEYAALLAASGYELVGETPTVAGVTVFEGRAI</sequence>
<keyword evidence="3" id="KW-0949">S-adenosyl-L-methionine</keyword>
<evidence type="ECO:0000256" key="2">
    <source>
        <dbReference type="ARBA" id="ARBA00022679"/>
    </source>
</evidence>
<dbReference type="EMBL" id="RBIL01000001">
    <property type="protein sequence ID" value="RKQ92187.1"/>
    <property type="molecule type" value="Genomic_DNA"/>
</dbReference>
<dbReference type="RefSeq" id="WP_121249902.1">
    <property type="nucleotide sequence ID" value="NZ_RBIL01000001.1"/>
</dbReference>
<evidence type="ECO:0000256" key="4">
    <source>
        <dbReference type="PIRSR" id="PIRSR005739-1"/>
    </source>
</evidence>
<dbReference type="Proteomes" id="UP000278962">
    <property type="component" value="Unassembled WGS sequence"/>
</dbReference>
<evidence type="ECO:0000313" key="8">
    <source>
        <dbReference type="Proteomes" id="UP000278962"/>
    </source>
</evidence>
<evidence type="ECO:0000259" key="6">
    <source>
        <dbReference type="Pfam" id="PF08100"/>
    </source>
</evidence>
<keyword evidence="2 7" id="KW-0808">Transferase</keyword>
<evidence type="ECO:0000313" key="7">
    <source>
        <dbReference type="EMBL" id="RKQ92187.1"/>
    </source>
</evidence>
<evidence type="ECO:0000256" key="1">
    <source>
        <dbReference type="ARBA" id="ARBA00022603"/>
    </source>
</evidence>
<dbReference type="SUPFAM" id="SSF46785">
    <property type="entry name" value="Winged helix' DNA-binding domain"/>
    <property type="match status" value="1"/>
</dbReference>
<gene>
    <name evidence="7" type="ORF">C8N24_2027</name>
</gene>
<dbReference type="PROSITE" id="PS51683">
    <property type="entry name" value="SAM_OMT_II"/>
    <property type="match status" value="1"/>
</dbReference>
<feature type="domain" description="O-methyltransferase dimerisation" evidence="6">
    <location>
        <begin position="12"/>
        <end position="85"/>
    </location>
</feature>
<dbReference type="InterPro" id="IPR036390">
    <property type="entry name" value="WH_DNA-bd_sf"/>
</dbReference>
<organism evidence="7 8">
    <name type="scientific">Solirubrobacter pauli</name>
    <dbReference type="NCBI Taxonomy" id="166793"/>
    <lineage>
        <taxon>Bacteria</taxon>
        <taxon>Bacillati</taxon>
        <taxon>Actinomycetota</taxon>
        <taxon>Thermoleophilia</taxon>
        <taxon>Solirubrobacterales</taxon>
        <taxon>Solirubrobacteraceae</taxon>
        <taxon>Solirubrobacter</taxon>
    </lineage>
</organism>
<dbReference type="InterPro" id="IPR012967">
    <property type="entry name" value="COMT_dimerisation"/>
</dbReference>
<feature type="active site" description="Proton acceptor" evidence="4">
    <location>
        <position position="235"/>
    </location>
</feature>
<dbReference type="PANTHER" id="PTHR43712">
    <property type="entry name" value="PUTATIVE (AFU_ORTHOLOGUE AFUA_4G14580)-RELATED"/>
    <property type="match status" value="1"/>
</dbReference>
<keyword evidence="1 7" id="KW-0489">Methyltransferase</keyword>
<dbReference type="Gene3D" id="1.10.287.1350">
    <property type="match status" value="1"/>
</dbReference>
<dbReference type="SUPFAM" id="SSF53335">
    <property type="entry name" value="S-adenosyl-L-methionine-dependent methyltransferases"/>
    <property type="match status" value="1"/>
</dbReference>
<dbReference type="PANTHER" id="PTHR43712:SF2">
    <property type="entry name" value="O-METHYLTRANSFERASE CICE"/>
    <property type="match status" value="1"/>
</dbReference>
<dbReference type="Pfam" id="PF08100">
    <property type="entry name" value="Dimerisation"/>
    <property type="match status" value="1"/>
</dbReference>
<name>A0A660LAV7_9ACTN</name>
<evidence type="ECO:0000259" key="5">
    <source>
        <dbReference type="Pfam" id="PF00891"/>
    </source>
</evidence>
<comment type="caution">
    <text evidence="7">The sequence shown here is derived from an EMBL/GenBank/DDBJ whole genome shotgun (WGS) entry which is preliminary data.</text>
</comment>
<dbReference type="Gene3D" id="3.40.50.150">
    <property type="entry name" value="Vaccinia Virus protein VP39"/>
    <property type="match status" value="1"/>
</dbReference>
<keyword evidence="8" id="KW-1185">Reference proteome</keyword>
<feature type="domain" description="O-methyltransferase C-terminal" evidence="5">
    <location>
        <begin position="107"/>
        <end position="302"/>
    </location>
</feature>
<dbReference type="InterPro" id="IPR016461">
    <property type="entry name" value="COMT-like"/>
</dbReference>
<dbReference type="InterPro" id="IPR036388">
    <property type="entry name" value="WH-like_DNA-bd_sf"/>
</dbReference>
<accession>A0A660LAV7</accession>
<dbReference type="OrthoDB" id="3804952at2"/>
<dbReference type="GO" id="GO:0046983">
    <property type="term" value="F:protein dimerization activity"/>
    <property type="evidence" value="ECO:0007669"/>
    <property type="project" value="InterPro"/>
</dbReference>
<dbReference type="GO" id="GO:0032259">
    <property type="term" value="P:methylation"/>
    <property type="evidence" value="ECO:0007669"/>
    <property type="project" value="UniProtKB-KW"/>
</dbReference>